<organism evidence="3 4">
    <name type="scientific">Halteria grandinella</name>
    <dbReference type="NCBI Taxonomy" id="5974"/>
    <lineage>
        <taxon>Eukaryota</taxon>
        <taxon>Sar</taxon>
        <taxon>Alveolata</taxon>
        <taxon>Ciliophora</taxon>
        <taxon>Intramacronucleata</taxon>
        <taxon>Spirotrichea</taxon>
        <taxon>Stichotrichia</taxon>
        <taxon>Sporadotrichida</taxon>
        <taxon>Halteriidae</taxon>
        <taxon>Halteria</taxon>
    </lineage>
</organism>
<dbReference type="EMBL" id="RRYP01012337">
    <property type="protein sequence ID" value="TNV77182.1"/>
    <property type="molecule type" value="Genomic_DNA"/>
</dbReference>
<evidence type="ECO:0000256" key="2">
    <source>
        <dbReference type="SAM" id="MobiDB-lite"/>
    </source>
</evidence>
<dbReference type="AlphaFoldDB" id="A0A8J8NKF8"/>
<feature type="compositionally biased region" description="Polar residues" evidence="2">
    <location>
        <begin position="157"/>
        <end position="188"/>
    </location>
</feature>
<comment type="caution">
    <text evidence="3">The sequence shown here is derived from an EMBL/GenBank/DDBJ whole genome shotgun (WGS) entry which is preliminary data.</text>
</comment>
<feature type="coiled-coil region" evidence="1">
    <location>
        <begin position="67"/>
        <end position="94"/>
    </location>
</feature>
<protein>
    <submittedName>
        <fullName evidence="3">Uncharacterized protein</fullName>
    </submittedName>
</protein>
<name>A0A8J8NKF8_HALGN</name>
<keyword evidence="1" id="KW-0175">Coiled coil</keyword>
<evidence type="ECO:0000313" key="4">
    <source>
        <dbReference type="Proteomes" id="UP000785679"/>
    </source>
</evidence>
<feature type="compositionally biased region" description="Basic residues" evidence="2">
    <location>
        <begin position="123"/>
        <end position="134"/>
    </location>
</feature>
<reference evidence="3" key="1">
    <citation type="submission" date="2019-06" db="EMBL/GenBank/DDBJ databases">
        <authorList>
            <person name="Zheng W."/>
        </authorList>
    </citation>
    <scope>NUCLEOTIDE SEQUENCE</scope>
    <source>
        <strain evidence="3">QDHG01</strain>
    </source>
</reference>
<dbReference type="Proteomes" id="UP000785679">
    <property type="component" value="Unassembled WGS sequence"/>
</dbReference>
<proteinExistence type="predicted"/>
<evidence type="ECO:0000256" key="1">
    <source>
        <dbReference type="SAM" id="Coils"/>
    </source>
</evidence>
<accession>A0A8J8NKF8</accession>
<gene>
    <name evidence="3" type="ORF">FGO68_gene7449</name>
</gene>
<feature type="region of interest" description="Disordered" evidence="2">
    <location>
        <begin position="108"/>
        <end position="195"/>
    </location>
</feature>
<keyword evidence="4" id="KW-1185">Reference proteome</keyword>
<evidence type="ECO:0000313" key="3">
    <source>
        <dbReference type="EMBL" id="TNV77182.1"/>
    </source>
</evidence>
<sequence>MASSSSSTYPSTLLTSTLTPLVLPDPEDLHLKHLLSQTASLKSQYLQHQDTLVAYLMQQYHEQRQLLQEREDCLKGLKEQMAQMRRVLMDEERVKVALIRRIKQGQGQGSACCSPVLDESKHSTPRHHQKRGKEHFKPSAVINRFESRESLSLESVAQENASSSEVQTPSNDKTPNQSFDRSGTPNTHESAKKRKVIFLGEGGVTQVERLRDEFHKKMKMVTPEKDRLRHILECIKPKLVTEGNTLIGIKMELSKSTHSPNTTNRSSLHQVRAYEQSSVKPHFFQTSTQSSDQQVLWHQRMKQVIDYNISMKQQQQNAGIMRQRPPSGDFQLRLFSQQRQSLP</sequence>